<dbReference type="AlphaFoldDB" id="A0A444X465"/>
<dbReference type="Pfam" id="PF00153">
    <property type="entry name" value="Mito_carr"/>
    <property type="match status" value="1"/>
</dbReference>
<reference evidence="5 6" key="1">
    <citation type="submission" date="2019-01" db="EMBL/GenBank/DDBJ databases">
        <title>Sequencing of cultivated peanut Arachis hypogaea provides insights into genome evolution and oil improvement.</title>
        <authorList>
            <person name="Chen X."/>
        </authorList>
    </citation>
    <scope>NUCLEOTIDE SEQUENCE [LARGE SCALE GENOMIC DNA]</scope>
    <source>
        <strain evidence="6">cv. Fuhuasheng</strain>
        <tissue evidence="5">Leaves</tissue>
    </source>
</reference>
<protein>
    <recommendedName>
        <fullName evidence="4">2-oxoacid dehydrogenase acyltransferase catalytic domain-containing protein</fullName>
    </recommendedName>
</protein>
<dbReference type="GO" id="GO:0016746">
    <property type="term" value="F:acyltransferase activity"/>
    <property type="evidence" value="ECO:0007669"/>
    <property type="project" value="InterPro"/>
</dbReference>
<keyword evidence="6" id="KW-1185">Reference proteome</keyword>
<evidence type="ECO:0000259" key="4">
    <source>
        <dbReference type="Pfam" id="PF00198"/>
    </source>
</evidence>
<evidence type="ECO:0000256" key="2">
    <source>
        <dbReference type="ARBA" id="ARBA00022692"/>
    </source>
</evidence>
<dbReference type="InterPro" id="IPR001078">
    <property type="entry name" value="2-oxoacid_DH_actylTfrase"/>
</dbReference>
<dbReference type="SUPFAM" id="SSF52777">
    <property type="entry name" value="CoA-dependent acyltransferases"/>
    <property type="match status" value="1"/>
</dbReference>
<feature type="domain" description="2-oxoacid dehydrogenase acyltransferase catalytic" evidence="4">
    <location>
        <begin position="8"/>
        <end position="38"/>
    </location>
</feature>
<dbReference type="Gene3D" id="1.50.40.10">
    <property type="entry name" value="Mitochondrial carrier domain"/>
    <property type="match status" value="1"/>
</dbReference>
<evidence type="ECO:0000256" key="3">
    <source>
        <dbReference type="ARBA" id="ARBA00023136"/>
    </source>
</evidence>
<dbReference type="Proteomes" id="UP000289738">
    <property type="component" value="Chromosome B10"/>
</dbReference>
<dbReference type="Pfam" id="PF00198">
    <property type="entry name" value="2-oxoacid_dh"/>
    <property type="match status" value="1"/>
</dbReference>
<dbReference type="InterPro" id="IPR018108">
    <property type="entry name" value="MCP_transmembrane"/>
</dbReference>
<comment type="subcellular location">
    <subcellularLocation>
        <location evidence="1">Membrane</location>
        <topology evidence="1">Multi-pass membrane protein</topology>
    </subcellularLocation>
</comment>
<dbReference type="SUPFAM" id="SSF103506">
    <property type="entry name" value="Mitochondrial carrier"/>
    <property type="match status" value="1"/>
</dbReference>
<dbReference type="EMBL" id="SDMP01000020">
    <property type="protein sequence ID" value="RYQ84443.1"/>
    <property type="molecule type" value="Genomic_DNA"/>
</dbReference>
<organism evidence="5 6">
    <name type="scientific">Arachis hypogaea</name>
    <name type="common">Peanut</name>
    <dbReference type="NCBI Taxonomy" id="3818"/>
    <lineage>
        <taxon>Eukaryota</taxon>
        <taxon>Viridiplantae</taxon>
        <taxon>Streptophyta</taxon>
        <taxon>Embryophyta</taxon>
        <taxon>Tracheophyta</taxon>
        <taxon>Spermatophyta</taxon>
        <taxon>Magnoliopsida</taxon>
        <taxon>eudicotyledons</taxon>
        <taxon>Gunneridae</taxon>
        <taxon>Pentapetalae</taxon>
        <taxon>rosids</taxon>
        <taxon>fabids</taxon>
        <taxon>Fabales</taxon>
        <taxon>Fabaceae</taxon>
        <taxon>Papilionoideae</taxon>
        <taxon>50 kb inversion clade</taxon>
        <taxon>dalbergioids sensu lato</taxon>
        <taxon>Dalbergieae</taxon>
        <taxon>Pterocarpus clade</taxon>
        <taxon>Arachis</taxon>
    </lineage>
</organism>
<proteinExistence type="predicted"/>
<name>A0A444X465_ARAHY</name>
<gene>
    <name evidence="5" type="ORF">Ahy_B10g103779</name>
</gene>
<keyword evidence="3" id="KW-0472">Membrane</keyword>
<dbReference type="GO" id="GO:0016020">
    <property type="term" value="C:membrane"/>
    <property type="evidence" value="ECO:0007669"/>
    <property type="project" value="UniProtKB-SubCell"/>
</dbReference>
<dbReference type="InterPro" id="IPR023395">
    <property type="entry name" value="MCP_dom_sf"/>
</dbReference>
<keyword evidence="2" id="KW-0812">Transmembrane</keyword>
<evidence type="ECO:0000313" key="5">
    <source>
        <dbReference type="EMBL" id="RYQ84443.1"/>
    </source>
</evidence>
<comment type="caution">
    <text evidence="5">The sequence shown here is derived from an EMBL/GenBank/DDBJ whole genome shotgun (WGS) entry which is preliminary data.</text>
</comment>
<evidence type="ECO:0000313" key="6">
    <source>
        <dbReference type="Proteomes" id="UP000289738"/>
    </source>
</evidence>
<sequence length="132" mass="14208">MGLLAIGSHNIGVSMATPNGLVVPNIKNVQSLSILKVSFQSYDCFLISFVSKTFNAGQIILKLHVIELDAQPGLCANYNKYGMYTNCHNLSVGANMMAASGAGATTTMFTNPLWVVKTRLQVCFLNSCLIIC</sequence>
<accession>A0A444X465</accession>
<evidence type="ECO:0000256" key="1">
    <source>
        <dbReference type="ARBA" id="ARBA00004141"/>
    </source>
</evidence>